<keyword evidence="5" id="KW-0539">Nucleus</keyword>
<evidence type="ECO:0000256" key="2">
    <source>
        <dbReference type="ARBA" id="ARBA00023015"/>
    </source>
</evidence>
<accession>A0AA38FRB1</accession>
<keyword evidence="8" id="KW-1185">Reference proteome</keyword>
<evidence type="ECO:0000256" key="4">
    <source>
        <dbReference type="ARBA" id="ARBA00023163"/>
    </source>
</evidence>
<feature type="non-terminal residue" evidence="7">
    <location>
        <position position="145"/>
    </location>
</feature>
<reference evidence="7 8" key="1">
    <citation type="journal article" date="2021" name="Nat. Plants">
        <title>The Taxus genome provides insights into paclitaxel biosynthesis.</title>
        <authorList>
            <person name="Xiong X."/>
            <person name="Gou J."/>
            <person name="Liao Q."/>
            <person name="Li Y."/>
            <person name="Zhou Q."/>
            <person name="Bi G."/>
            <person name="Li C."/>
            <person name="Du R."/>
            <person name="Wang X."/>
            <person name="Sun T."/>
            <person name="Guo L."/>
            <person name="Liang H."/>
            <person name="Lu P."/>
            <person name="Wu Y."/>
            <person name="Zhang Z."/>
            <person name="Ro D.K."/>
            <person name="Shang Y."/>
            <person name="Huang S."/>
            <person name="Yan J."/>
        </authorList>
    </citation>
    <scope>NUCLEOTIDE SEQUENCE [LARGE SCALE GENOMIC DNA]</scope>
    <source>
        <strain evidence="7">Ta-2019</strain>
    </source>
</reference>
<keyword evidence="4" id="KW-0804">Transcription</keyword>
<dbReference type="SMART" id="SM00432">
    <property type="entry name" value="MADS"/>
    <property type="match status" value="1"/>
</dbReference>
<gene>
    <name evidence="7" type="ORF">KI387_036094</name>
</gene>
<dbReference type="InterPro" id="IPR036879">
    <property type="entry name" value="TF_MADSbox_sf"/>
</dbReference>
<dbReference type="AlphaFoldDB" id="A0AA38FRB1"/>
<evidence type="ECO:0000256" key="1">
    <source>
        <dbReference type="ARBA" id="ARBA00004123"/>
    </source>
</evidence>
<dbReference type="Pfam" id="PF00319">
    <property type="entry name" value="SRF-TF"/>
    <property type="match status" value="1"/>
</dbReference>
<dbReference type="GO" id="GO:0005634">
    <property type="term" value="C:nucleus"/>
    <property type="evidence" value="ECO:0007669"/>
    <property type="project" value="UniProtKB-SubCell"/>
</dbReference>
<name>A0AA38FRB1_TAXCH</name>
<evidence type="ECO:0000259" key="6">
    <source>
        <dbReference type="PROSITE" id="PS50066"/>
    </source>
</evidence>
<evidence type="ECO:0000313" key="8">
    <source>
        <dbReference type="Proteomes" id="UP000824469"/>
    </source>
</evidence>
<dbReference type="GO" id="GO:0003677">
    <property type="term" value="F:DNA binding"/>
    <property type="evidence" value="ECO:0007669"/>
    <property type="project" value="UniProtKB-KW"/>
</dbReference>
<dbReference type="GO" id="GO:0046983">
    <property type="term" value="F:protein dimerization activity"/>
    <property type="evidence" value="ECO:0007669"/>
    <property type="project" value="InterPro"/>
</dbReference>
<organism evidence="7 8">
    <name type="scientific">Taxus chinensis</name>
    <name type="common">Chinese yew</name>
    <name type="synonym">Taxus wallichiana var. chinensis</name>
    <dbReference type="NCBI Taxonomy" id="29808"/>
    <lineage>
        <taxon>Eukaryota</taxon>
        <taxon>Viridiplantae</taxon>
        <taxon>Streptophyta</taxon>
        <taxon>Embryophyta</taxon>
        <taxon>Tracheophyta</taxon>
        <taxon>Spermatophyta</taxon>
        <taxon>Pinopsida</taxon>
        <taxon>Pinidae</taxon>
        <taxon>Conifers II</taxon>
        <taxon>Cupressales</taxon>
        <taxon>Taxaceae</taxon>
        <taxon>Taxus</taxon>
    </lineage>
</organism>
<dbReference type="InterPro" id="IPR002100">
    <property type="entry name" value="TF_MADSbox"/>
</dbReference>
<comment type="subcellular location">
    <subcellularLocation>
        <location evidence="1">Nucleus</location>
    </subcellularLocation>
</comment>
<evidence type="ECO:0000256" key="3">
    <source>
        <dbReference type="ARBA" id="ARBA00023125"/>
    </source>
</evidence>
<feature type="domain" description="MADS-box" evidence="6">
    <location>
        <begin position="1"/>
        <end position="46"/>
    </location>
</feature>
<evidence type="ECO:0000256" key="5">
    <source>
        <dbReference type="ARBA" id="ARBA00023242"/>
    </source>
</evidence>
<protein>
    <recommendedName>
        <fullName evidence="6">MADS-box domain-containing protein</fullName>
    </recommendedName>
</protein>
<sequence>MGRNKRDTEFLDKACDRYSTFRKRRGGLRKKVKELSTLCGIKAVMICRGQKKSQEENPRFKCWAYDSSKLTRDAGEFIHLLNSLSREERSKAIYEQEKMLNEQIKDVKKQLVKQKRITAEVEKRLQSRPRYSIDDLRHLRNQVEA</sequence>
<proteinExistence type="predicted"/>
<evidence type="ECO:0000313" key="7">
    <source>
        <dbReference type="EMBL" id="KAH9308183.1"/>
    </source>
</evidence>
<dbReference type="PROSITE" id="PS50066">
    <property type="entry name" value="MADS_BOX_2"/>
    <property type="match status" value="1"/>
</dbReference>
<dbReference type="EMBL" id="JAHRHJ020000007">
    <property type="protein sequence ID" value="KAH9308183.1"/>
    <property type="molecule type" value="Genomic_DNA"/>
</dbReference>
<dbReference type="Gene3D" id="3.40.1810.10">
    <property type="entry name" value="Transcription factor, MADS-box"/>
    <property type="match status" value="1"/>
</dbReference>
<dbReference type="Proteomes" id="UP000824469">
    <property type="component" value="Unassembled WGS sequence"/>
</dbReference>
<dbReference type="OMA" id="GPELWPN"/>
<dbReference type="PRINTS" id="PR00404">
    <property type="entry name" value="MADSDOMAIN"/>
</dbReference>
<dbReference type="SUPFAM" id="SSF55455">
    <property type="entry name" value="SRF-like"/>
    <property type="match status" value="1"/>
</dbReference>
<keyword evidence="3" id="KW-0238">DNA-binding</keyword>
<keyword evidence="2" id="KW-0805">Transcription regulation</keyword>
<comment type="caution">
    <text evidence="7">The sequence shown here is derived from an EMBL/GenBank/DDBJ whole genome shotgun (WGS) entry which is preliminary data.</text>
</comment>